<proteinExistence type="predicted"/>
<dbReference type="EMBL" id="OZ035836">
    <property type="protein sequence ID" value="CAL1580601.1"/>
    <property type="molecule type" value="Genomic_DNA"/>
</dbReference>
<protein>
    <submittedName>
        <fullName evidence="1">Uncharacterized protein</fullName>
    </submittedName>
</protein>
<evidence type="ECO:0000313" key="2">
    <source>
        <dbReference type="Proteomes" id="UP001497482"/>
    </source>
</evidence>
<dbReference type="AlphaFoldDB" id="A0AAV2JWB0"/>
<reference evidence="1 2" key="1">
    <citation type="submission" date="2024-04" db="EMBL/GenBank/DDBJ databases">
        <authorList>
            <person name="Waldvogel A.-M."/>
            <person name="Schoenle A."/>
        </authorList>
    </citation>
    <scope>NUCLEOTIDE SEQUENCE [LARGE SCALE GENOMIC DNA]</scope>
</reference>
<organism evidence="1 2">
    <name type="scientific">Knipowitschia caucasica</name>
    <name type="common">Caucasian dwarf goby</name>
    <name type="synonym">Pomatoschistus caucasicus</name>
    <dbReference type="NCBI Taxonomy" id="637954"/>
    <lineage>
        <taxon>Eukaryota</taxon>
        <taxon>Metazoa</taxon>
        <taxon>Chordata</taxon>
        <taxon>Craniata</taxon>
        <taxon>Vertebrata</taxon>
        <taxon>Euteleostomi</taxon>
        <taxon>Actinopterygii</taxon>
        <taxon>Neopterygii</taxon>
        <taxon>Teleostei</taxon>
        <taxon>Neoteleostei</taxon>
        <taxon>Acanthomorphata</taxon>
        <taxon>Gobiaria</taxon>
        <taxon>Gobiiformes</taxon>
        <taxon>Gobioidei</taxon>
        <taxon>Gobiidae</taxon>
        <taxon>Gobiinae</taxon>
        <taxon>Knipowitschia</taxon>
    </lineage>
</organism>
<dbReference type="Proteomes" id="UP001497482">
    <property type="component" value="Chromosome 14"/>
</dbReference>
<sequence>MTVVLLMLNEQRGGGRRRRRGQYVTRAGCRNSPDERSTDTGLHALEEHQRSLSHQRPAGFLRSVKTPHTRDEYYLGLRAFTGPRLFLVTAPTEIVNDIFKKKSAKVELLAGAHAGTVSASHAPQAFGNVWMDTFTAALGFIRNC</sequence>
<keyword evidence="2" id="KW-1185">Reference proteome</keyword>
<evidence type="ECO:0000313" key="1">
    <source>
        <dbReference type="EMBL" id="CAL1580601.1"/>
    </source>
</evidence>
<accession>A0AAV2JWB0</accession>
<name>A0AAV2JWB0_KNICA</name>
<gene>
    <name evidence="1" type="ORF">KC01_LOCUS11423</name>
</gene>